<dbReference type="AlphaFoldDB" id="A0AAN7N1T9"/>
<keyword evidence="3" id="KW-0687">Ribonucleoprotein</keyword>
<dbReference type="Gene3D" id="3.90.1030.10">
    <property type="entry name" value="Ribosomal protein L17"/>
    <property type="match status" value="1"/>
</dbReference>
<dbReference type="InterPro" id="IPR000456">
    <property type="entry name" value="Ribosomal_bL17"/>
</dbReference>
<evidence type="ECO:0000256" key="4">
    <source>
        <dbReference type="ARBA" id="ARBA00035290"/>
    </source>
</evidence>
<name>A0AAN7N1T9_MYCAM</name>
<gene>
    <name evidence="7" type="ORF">QYF61_011541</name>
</gene>
<dbReference type="InterPro" id="IPR036373">
    <property type="entry name" value="Ribosomal_bL17_sf"/>
</dbReference>
<evidence type="ECO:0000256" key="3">
    <source>
        <dbReference type="ARBA" id="ARBA00023274"/>
    </source>
</evidence>
<reference evidence="7 8" key="1">
    <citation type="journal article" date="2023" name="J. Hered.">
        <title>Chromosome-level genome of the wood stork (Mycteria americana) provides insight into avian chromosome evolution.</title>
        <authorList>
            <person name="Flamio R. Jr."/>
            <person name="Ramstad K.M."/>
        </authorList>
    </citation>
    <scope>NUCLEOTIDE SEQUENCE [LARGE SCALE GENOMIC DNA]</scope>
    <source>
        <strain evidence="7">JAX WOST 10</strain>
    </source>
</reference>
<protein>
    <recommendedName>
        <fullName evidence="4">Large ribosomal subunit protein bL17m</fullName>
    </recommendedName>
    <alternativeName>
        <fullName evidence="5">39S ribosomal protein L17, mitochondrial</fullName>
    </alternativeName>
</protein>
<dbReference type="GO" id="GO:0003735">
    <property type="term" value="F:structural constituent of ribosome"/>
    <property type="evidence" value="ECO:0007669"/>
    <property type="project" value="InterPro"/>
</dbReference>
<dbReference type="Pfam" id="PF01196">
    <property type="entry name" value="Ribosomal_L17"/>
    <property type="match status" value="1"/>
</dbReference>
<dbReference type="EMBL" id="JAUNZN010000009">
    <property type="protein sequence ID" value="KAK4816159.1"/>
    <property type="molecule type" value="Genomic_DNA"/>
</dbReference>
<proteinExistence type="inferred from homology"/>
<feature type="compositionally biased region" description="Low complexity" evidence="6">
    <location>
        <begin position="24"/>
        <end position="35"/>
    </location>
</feature>
<accession>A0AAN7N1T9</accession>
<evidence type="ECO:0000256" key="2">
    <source>
        <dbReference type="ARBA" id="ARBA00022980"/>
    </source>
</evidence>
<dbReference type="GO" id="GO:0006412">
    <property type="term" value="P:translation"/>
    <property type="evidence" value="ECO:0007669"/>
    <property type="project" value="InterPro"/>
</dbReference>
<dbReference type="GO" id="GO:0005762">
    <property type="term" value="C:mitochondrial large ribosomal subunit"/>
    <property type="evidence" value="ECO:0007669"/>
    <property type="project" value="TreeGrafter"/>
</dbReference>
<dbReference type="Proteomes" id="UP001333110">
    <property type="component" value="Unassembled WGS sequence"/>
</dbReference>
<evidence type="ECO:0000256" key="5">
    <source>
        <dbReference type="ARBA" id="ARBA00035413"/>
    </source>
</evidence>
<keyword evidence="2" id="KW-0689">Ribosomal protein</keyword>
<sequence length="329" mass="35608">MPQRQQQGCYTAGRDKAPPRREMAAGPAGHGTTAPSMPRGSSSPGVPRTGAPTPLRLRTATSLTCGGEAPGEAGGPLGPFCRAGPGFPAPFRPLVVGANYNSRRAARRAGLPGAASHGAPRRWRPLGREVGGMRLSVAAAISHGRVYRRLGLGPRSRLDLLRNLVTALVRHERIEAPWARADEMRGYAERLIEYAKLGDTNERAMRMANFWLTVSTPAPPKSLVAPRSPAAGAERAAPQEKDLIHKLFKVLAPRFQPHPGSYTRLLQIPNRDGLDRAKMAVIELKGNPFPPLICPRRDTEKTLLNQLLKGYREDMQQARAPPAPKGTPV</sequence>
<dbReference type="PANTHER" id="PTHR14413">
    <property type="entry name" value="RIBOSOMAL PROTEIN L17"/>
    <property type="match status" value="1"/>
</dbReference>
<comment type="caution">
    <text evidence="7">The sequence shown here is derived from an EMBL/GenBank/DDBJ whole genome shotgun (WGS) entry which is preliminary data.</text>
</comment>
<evidence type="ECO:0000256" key="1">
    <source>
        <dbReference type="ARBA" id="ARBA00008777"/>
    </source>
</evidence>
<comment type="similarity">
    <text evidence="1">Belongs to the bacterial ribosomal protein bL17 family.</text>
</comment>
<organism evidence="7 8">
    <name type="scientific">Mycteria americana</name>
    <name type="common">Wood stork</name>
    <dbReference type="NCBI Taxonomy" id="33587"/>
    <lineage>
        <taxon>Eukaryota</taxon>
        <taxon>Metazoa</taxon>
        <taxon>Chordata</taxon>
        <taxon>Craniata</taxon>
        <taxon>Vertebrata</taxon>
        <taxon>Euteleostomi</taxon>
        <taxon>Archelosauria</taxon>
        <taxon>Archosauria</taxon>
        <taxon>Dinosauria</taxon>
        <taxon>Saurischia</taxon>
        <taxon>Theropoda</taxon>
        <taxon>Coelurosauria</taxon>
        <taxon>Aves</taxon>
        <taxon>Neognathae</taxon>
        <taxon>Neoaves</taxon>
        <taxon>Aequornithes</taxon>
        <taxon>Ciconiiformes</taxon>
        <taxon>Ciconiidae</taxon>
        <taxon>Mycteria</taxon>
    </lineage>
</organism>
<keyword evidence="8" id="KW-1185">Reference proteome</keyword>
<evidence type="ECO:0000313" key="7">
    <source>
        <dbReference type="EMBL" id="KAK4816159.1"/>
    </source>
</evidence>
<evidence type="ECO:0000256" key="6">
    <source>
        <dbReference type="SAM" id="MobiDB-lite"/>
    </source>
</evidence>
<feature type="region of interest" description="Disordered" evidence="6">
    <location>
        <begin position="1"/>
        <end position="53"/>
    </location>
</feature>
<dbReference type="PANTHER" id="PTHR14413:SF16">
    <property type="entry name" value="LARGE RIBOSOMAL SUBUNIT PROTEIN BL17M"/>
    <property type="match status" value="1"/>
</dbReference>
<dbReference type="SUPFAM" id="SSF64263">
    <property type="entry name" value="Prokaryotic ribosomal protein L17"/>
    <property type="match status" value="1"/>
</dbReference>
<feature type="compositionally biased region" description="Basic and acidic residues" evidence="6">
    <location>
        <begin position="13"/>
        <end position="23"/>
    </location>
</feature>
<evidence type="ECO:0000313" key="8">
    <source>
        <dbReference type="Proteomes" id="UP001333110"/>
    </source>
</evidence>